<reference evidence="2 3" key="1">
    <citation type="journal article" date="2015" name="Genome Announc.">
        <title>Complete Genome Sequence of Steroid-Transforming Nocardioides simplex VKM Ac-2033D.</title>
        <authorList>
            <person name="Shtratnikova V.Y."/>
            <person name="Schelkunov M.I."/>
            <person name="Pekov Y.A."/>
            <person name="Fokina V.V."/>
            <person name="Logacheva M.D."/>
            <person name="Sokolov S.L."/>
            <person name="Bragin E.Y."/>
            <person name="Ashapkin V.V."/>
            <person name="Donova M.V."/>
        </authorList>
    </citation>
    <scope>NUCLEOTIDE SEQUENCE [LARGE SCALE GENOMIC DNA]</scope>
    <source>
        <strain evidence="2 3">VKM Ac-2033D</strain>
    </source>
</reference>
<evidence type="ECO:0000259" key="1">
    <source>
        <dbReference type="SMART" id="SM00954"/>
    </source>
</evidence>
<sequence>MCSFISDAYHVLDMLTTQPDVTVRTIKDYIAHPKPNGYRSLHAIVEIPVFLSDAARTVPVELQIRTVAMDFWASVEHKIYYKYDKDVPAELMDELSAAARVAHELDARMAELHRTVHG</sequence>
<dbReference type="SUPFAM" id="SSF81301">
    <property type="entry name" value="Nucleotidyltransferase"/>
    <property type="match status" value="1"/>
</dbReference>
<accession>A0A0C5WXN6</accession>
<dbReference type="Pfam" id="PF04607">
    <property type="entry name" value="RelA_SpoT"/>
    <property type="match status" value="1"/>
</dbReference>
<dbReference type="GO" id="GO:0016301">
    <property type="term" value="F:kinase activity"/>
    <property type="evidence" value="ECO:0007669"/>
    <property type="project" value="UniProtKB-KW"/>
</dbReference>
<dbReference type="InterPro" id="IPR043519">
    <property type="entry name" value="NT_sf"/>
</dbReference>
<dbReference type="PANTHER" id="PTHR47837">
    <property type="entry name" value="GTP PYROPHOSPHOKINASE YJBM"/>
    <property type="match status" value="1"/>
</dbReference>
<evidence type="ECO:0000313" key="3">
    <source>
        <dbReference type="Proteomes" id="UP000030300"/>
    </source>
</evidence>
<dbReference type="STRING" id="2045.KR76_02500"/>
<keyword evidence="3" id="KW-1185">Reference proteome</keyword>
<protein>
    <submittedName>
        <fullName evidence="2">GTP pyrophosphokinase</fullName>
        <ecNumber evidence="2">2.7.6.5</ecNumber>
    </submittedName>
</protein>
<dbReference type="PANTHER" id="PTHR47837:SF2">
    <property type="entry name" value="GTP PYROPHOSPHOKINASE YWAC"/>
    <property type="match status" value="1"/>
</dbReference>
<dbReference type="EC" id="2.7.6.5" evidence="2"/>
<dbReference type="InterPro" id="IPR007685">
    <property type="entry name" value="RelA_SpoT"/>
</dbReference>
<keyword evidence="2" id="KW-0418">Kinase</keyword>
<proteinExistence type="predicted"/>
<organism evidence="2 3">
    <name type="scientific">Nocardioides simplex</name>
    <name type="common">Arthrobacter simplex</name>
    <dbReference type="NCBI Taxonomy" id="2045"/>
    <lineage>
        <taxon>Bacteria</taxon>
        <taxon>Bacillati</taxon>
        <taxon>Actinomycetota</taxon>
        <taxon>Actinomycetes</taxon>
        <taxon>Propionibacteriales</taxon>
        <taxon>Nocardioidaceae</taxon>
        <taxon>Pimelobacter</taxon>
    </lineage>
</organism>
<gene>
    <name evidence="2" type="ORF">KR76_02500</name>
</gene>
<dbReference type="Proteomes" id="UP000030300">
    <property type="component" value="Chromosome"/>
</dbReference>
<dbReference type="GO" id="GO:0008728">
    <property type="term" value="F:GTP diphosphokinase activity"/>
    <property type="evidence" value="ECO:0007669"/>
    <property type="project" value="UniProtKB-EC"/>
</dbReference>
<dbReference type="GO" id="GO:0015969">
    <property type="term" value="P:guanosine tetraphosphate metabolic process"/>
    <property type="evidence" value="ECO:0007669"/>
    <property type="project" value="InterPro"/>
</dbReference>
<dbReference type="Gene3D" id="1.10.287.860">
    <property type="entry name" value="Nucleotidyltransferase"/>
    <property type="match status" value="1"/>
</dbReference>
<dbReference type="EMBL" id="CP009896">
    <property type="protein sequence ID" value="AJR18058.1"/>
    <property type="molecule type" value="Genomic_DNA"/>
</dbReference>
<dbReference type="InterPro" id="IPR052366">
    <property type="entry name" value="GTP_Pyrophosphokinase"/>
</dbReference>
<evidence type="ECO:0000313" key="2">
    <source>
        <dbReference type="EMBL" id="AJR18058.1"/>
    </source>
</evidence>
<dbReference type="SMART" id="SM00954">
    <property type="entry name" value="RelA_SpoT"/>
    <property type="match status" value="1"/>
</dbReference>
<keyword evidence="2" id="KW-0808">Transferase</keyword>
<dbReference type="Gene3D" id="3.30.460.10">
    <property type="entry name" value="Beta Polymerase, domain 2"/>
    <property type="match status" value="1"/>
</dbReference>
<dbReference type="CDD" id="cd05399">
    <property type="entry name" value="NT_Rel-Spo_like"/>
    <property type="match status" value="1"/>
</dbReference>
<feature type="domain" description="RelA/SpoT" evidence="1">
    <location>
        <begin position="1"/>
        <end position="87"/>
    </location>
</feature>
<name>A0A0C5WXN6_NOCSI</name>
<dbReference type="AlphaFoldDB" id="A0A0C5WXN6"/>
<dbReference type="KEGG" id="psim:KR76_02500"/>
<dbReference type="HOGENOM" id="CLU_077095_3_1_11"/>